<feature type="compositionally biased region" description="Basic and acidic residues" evidence="10">
    <location>
        <begin position="19"/>
        <end position="30"/>
    </location>
</feature>
<keyword evidence="3 9" id="KW-0812">Transmembrane</keyword>
<evidence type="ECO:0000259" key="12">
    <source>
        <dbReference type="Pfam" id="PF02096"/>
    </source>
</evidence>
<feature type="domain" description="Membrane insertase YidC/Oxa/ALB C-terminal" evidence="12">
    <location>
        <begin position="209"/>
        <end position="403"/>
    </location>
</feature>
<evidence type="ECO:0000313" key="13">
    <source>
        <dbReference type="EMBL" id="KAK4238264.1"/>
    </source>
</evidence>
<comment type="caution">
    <text evidence="13">The sequence shown here is derived from an EMBL/GenBank/DDBJ whole genome shotgun (WGS) entry which is preliminary data.</text>
</comment>
<evidence type="ECO:0000313" key="14">
    <source>
        <dbReference type="Proteomes" id="UP001303760"/>
    </source>
</evidence>
<keyword evidence="4" id="KW-0999">Mitochondrion inner membrane</keyword>
<protein>
    <submittedName>
        <fullName evidence="13">60Kd inner membrane protein-domain-containing protein</fullName>
    </submittedName>
</protein>
<evidence type="ECO:0000256" key="6">
    <source>
        <dbReference type="ARBA" id="ARBA00022989"/>
    </source>
</evidence>
<evidence type="ECO:0000256" key="8">
    <source>
        <dbReference type="ARBA" id="ARBA00023136"/>
    </source>
</evidence>
<dbReference type="AlphaFoldDB" id="A0AAN7HFH1"/>
<comment type="similarity">
    <text evidence="2 9">Belongs to the OXA1/ALB3/YidC family.</text>
</comment>
<evidence type="ECO:0000256" key="5">
    <source>
        <dbReference type="ARBA" id="ARBA00022946"/>
    </source>
</evidence>
<dbReference type="CDD" id="cd20069">
    <property type="entry name" value="5TM_Oxa1-like"/>
    <property type="match status" value="1"/>
</dbReference>
<dbReference type="GO" id="GO:0032979">
    <property type="term" value="P:protein insertion into mitochondrial inner membrane from matrix"/>
    <property type="evidence" value="ECO:0007669"/>
    <property type="project" value="TreeGrafter"/>
</dbReference>
<keyword evidence="8 11" id="KW-0472">Membrane</keyword>
<dbReference type="Proteomes" id="UP001303760">
    <property type="component" value="Unassembled WGS sequence"/>
</dbReference>
<accession>A0AAN7HFH1</accession>
<name>A0AAN7HFH1_9PEZI</name>
<reference evidence="13" key="2">
    <citation type="submission" date="2023-05" db="EMBL/GenBank/DDBJ databases">
        <authorList>
            <consortium name="Lawrence Berkeley National Laboratory"/>
            <person name="Steindorff A."/>
            <person name="Hensen N."/>
            <person name="Bonometti L."/>
            <person name="Westerberg I."/>
            <person name="Brannstrom I.O."/>
            <person name="Guillou S."/>
            <person name="Cros-Aarteil S."/>
            <person name="Calhoun S."/>
            <person name="Haridas S."/>
            <person name="Kuo A."/>
            <person name="Mondo S."/>
            <person name="Pangilinan J."/>
            <person name="Riley R."/>
            <person name="Labutti K."/>
            <person name="Andreopoulos B."/>
            <person name="Lipzen A."/>
            <person name="Chen C."/>
            <person name="Yanf M."/>
            <person name="Daum C."/>
            <person name="Ng V."/>
            <person name="Clum A."/>
            <person name="Ohm R."/>
            <person name="Martin F."/>
            <person name="Silar P."/>
            <person name="Natvig D."/>
            <person name="Lalanne C."/>
            <person name="Gautier V."/>
            <person name="Ament-Velasquez S.L."/>
            <person name="Kruys A."/>
            <person name="Hutchinson M.I."/>
            <person name="Powell A.J."/>
            <person name="Barry K."/>
            <person name="Miller A.N."/>
            <person name="Grigoriev I.V."/>
            <person name="Debuchy R."/>
            <person name="Gladieux P."/>
            <person name="Thoren M.H."/>
            <person name="Johannesson H."/>
        </authorList>
    </citation>
    <scope>NUCLEOTIDE SEQUENCE</scope>
    <source>
        <strain evidence="13">CBS 532.94</strain>
    </source>
</reference>
<keyword evidence="14" id="KW-1185">Reference proteome</keyword>
<dbReference type="GO" id="GO:0005741">
    <property type="term" value="C:mitochondrial outer membrane"/>
    <property type="evidence" value="ECO:0007669"/>
    <property type="project" value="InterPro"/>
</dbReference>
<feature type="transmembrane region" description="Helical" evidence="11">
    <location>
        <begin position="363"/>
        <end position="380"/>
    </location>
</feature>
<dbReference type="EMBL" id="MU860102">
    <property type="protein sequence ID" value="KAK4238264.1"/>
    <property type="molecule type" value="Genomic_DNA"/>
</dbReference>
<evidence type="ECO:0000256" key="7">
    <source>
        <dbReference type="ARBA" id="ARBA00023128"/>
    </source>
</evidence>
<comment type="subcellular location">
    <subcellularLocation>
        <location evidence="9">Membrane</location>
        <topology evidence="9">Multi-pass membrane protein</topology>
    </subcellularLocation>
    <subcellularLocation>
        <location evidence="1">Mitochondrion inner membrane</location>
        <topology evidence="1">Multi-pass membrane protein</topology>
    </subcellularLocation>
</comment>
<reference evidence="13" key="1">
    <citation type="journal article" date="2023" name="Mol. Phylogenet. Evol.">
        <title>Genome-scale phylogeny and comparative genomics of the fungal order Sordariales.</title>
        <authorList>
            <person name="Hensen N."/>
            <person name="Bonometti L."/>
            <person name="Westerberg I."/>
            <person name="Brannstrom I.O."/>
            <person name="Guillou S."/>
            <person name="Cros-Aarteil S."/>
            <person name="Calhoun S."/>
            <person name="Haridas S."/>
            <person name="Kuo A."/>
            <person name="Mondo S."/>
            <person name="Pangilinan J."/>
            <person name="Riley R."/>
            <person name="LaButti K."/>
            <person name="Andreopoulos B."/>
            <person name="Lipzen A."/>
            <person name="Chen C."/>
            <person name="Yan M."/>
            <person name="Daum C."/>
            <person name="Ng V."/>
            <person name="Clum A."/>
            <person name="Steindorff A."/>
            <person name="Ohm R.A."/>
            <person name="Martin F."/>
            <person name="Silar P."/>
            <person name="Natvig D.O."/>
            <person name="Lalanne C."/>
            <person name="Gautier V."/>
            <person name="Ament-Velasquez S.L."/>
            <person name="Kruys A."/>
            <person name="Hutchinson M.I."/>
            <person name="Powell A.J."/>
            <person name="Barry K."/>
            <person name="Miller A.N."/>
            <person name="Grigoriev I.V."/>
            <person name="Debuchy R."/>
            <person name="Gladieux P."/>
            <person name="Hiltunen Thoren M."/>
            <person name="Johannesson H."/>
        </authorList>
    </citation>
    <scope>NUCLEOTIDE SEQUENCE</scope>
    <source>
        <strain evidence="13">CBS 532.94</strain>
    </source>
</reference>
<dbReference type="InterPro" id="IPR001708">
    <property type="entry name" value="YidC/ALB3/OXA1/COX18"/>
</dbReference>
<sequence>MASDEPPNPMAESGVTIRSDSEQYSGHDELSVSPPQSSSPAVILYQPPTIWSILRGAAINLLLPFINGMMLGFGELFAHEAAFRLGWSNTRFGTTLRTNNGTALLGAPTARRVGGPFAFAVASQSALFSLRQARNASTQTAVPPAAAPVEASTLADVTATPVNLTGSDLLDIPEQIGFLKTLGLEYGWGPTSLMQTILESVYVYTGLPWWASIALVAVGIRLALFKPAMDAAENSQRYQELLKDPRYKAAMEQMKRTMVTGNHLAGAEARAKIGMMNREAGYSLWKNLVPMLQVPLGYGMFRLMGGMAALPVPSFETGGVLWFTDLTASDPFFILPILTGILITMGIRIPLPFMAPQQQKTMRMMSFAILPISTLVSLFLPAGTTFYFFTSSLLHFVQTWLMHQPWFRRLLGLKQLKQAADPGQPSWQAPRVVDLSAPRVTPATRPAAAPGSETMFASLKSTLKDAKETLNERTDRGAKERAQKAAREYEEKRALEEKEKLIARLQQKRLNDDRYE</sequence>
<dbReference type="GO" id="GO:0005743">
    <property type="term" value="C:mitochondrial inner membrane"/>
    <property type="evidence" value="ECO:0007669"/>
    <property type="project" value="UniProtKB-SubCell"/>
</dbReference>
<evidence type="ECO:0000256" key="3">
    <source>
        <dbReference type="ARBA" id="ARBA00022692"/>
    </source>
</evidence>
<feature type="transmembrane region" description="Helical" evidence="11">
    <location>
        <begin position="288"/>
        <end position="312"/>
    </location>
</feature>
<keyword evidence="5" id="KW-0809">Transit peptide</keyword>
<feature type="transmembrane region" description="Helical" evidence="11">
    <location>
        <begin position="332"/>
        <end position="351"/>
    </location>
</feature>
<dbReference type="Pfam" id="PF02096">
    <property type="entry name" value="60KD_IMP"/>
    <property type="match status" value="1"/>
</dbReference>
<dbReference type="Pfam" id="PF08219">
    <property type="entry name" value="TOM13"/>
    <property type="match status" value="1"/>
</dbReference>
<feature type="region of interest" description="Disordered" evidence="10">
    <location>
        <begin position="1"/>
        <end position="40"/>
    </location>
</feature>
<feature type="region of interest" description="Disordered" evidence="10">
    <location>
        <begin position="467"/>
        <end position="493"/>
    </location>
</feature>
<dbReference type="InterPro" id="IPR013262">
    <property type="entry name" value="OMP_MIM1/TOM13_mt"/>
</dbReference>
<evidence type="ECO:0000256" key="11">
    <source>
        <dbReference type="SAM" id="Phobius"/>
    </source>
</evidence>
<feature type="transmembrane region" description="Helical" evidence="11">
    <location>
        <begin position="201"/>
        <end position="224"/>
    </location>
</feature>
<dbReference type="PANTHER" id="PTHR12428">
    <property type="entry name" value="OXA1"/>
    <property type="match status" value="1"/>
</dbReference>
<evidence type="ECO:0000256" key="9">
    <source>
        <dbReference type="RuleBase" id="RU003945"/>
    </source>
</evidence>
<dbReference type="PANTHER" id="PTHR12428:SF66">
    <property type="entry name" value="MITOCHONDRIAL INNER MEMBRANE PROTEIN OXA1L"/>
    <property type="match status" value="1"/>
</dbReference>
<evidence type="ECO:0000256" key="1">
    <source>
        <dbReference type="ARBA" id="ARBA00004448"/>
    </source>
</evidence>
<dbReference type="GO" id="GO:0032977">
    <property type="term" value="F:membrane insertase activity"/>
    <property type="evidence" value="ECO:0007669"/>
    <property type="project" value="InterPro"/>
</dbReference>
<organism evidence="13 14">
    <name type="scientific">Achaetomium macrosporum</name>
    <dbReference type="NCBI Taxonomy" id="79813"/>
    <lineage>
        <taxon>Eukaryota</taxon>
        <taxon>Fungi</taxon>
        <taxon>Dikarya</taxon>
        <taxon>Ascomycota</taxon>
        <taxon>Pezizomycotina</taxon>
        <taxon>Sordariomycetes</taxon>
        <taxon>Sordariomycetidae</taxon>
        <taxon>Sordariales</taxon>
        <taxon>Chaetomiaceae</taxon>
        <taxon>Achaetomium</taxon>
    </lineage>
</organism>
<keyword evidence="6 11" id="KW-1133">Transmembrane helix</keyword>
<feature type="compositionally biased region" description="Low complexity" evidence="10">
    <location>
        <begin position="31"/>
        <end position="40"/>
    </location>
</feature>
<proteinExistence type="inferred from homology"/>
<dbReference type="InterPro" id="IPR028055">
    <property type="entry name" value="YidC/Oxa/ALB_C"/>
</dbReference>
<evidence type="ECO:0000256" key="2">
    <source>
        <dbReference type="ARBA" id="ARBA00009877"/>
    </source>
</evidence>
<evidence type="ECO:0000256" key="4">
    <source>
        <dbReference type="ARBA" id="ARBA00022792"/>
    </source>
</evidence>
<keyword evidence="7" id="KW-0496">Mitochondrion</keyword>
<gene>
    <name evidence="13" type="ORF">C8A03DRAFT_43961</name>
</gene>
<evidence type="ECO:0000256" key="10">
    <source>
        <dbReference type="SAM" id="MobiDB-lite"/>
    </source>
</evidence>